<dbReference type="PANTHER" id="PTHR39426">
    <property type="entry name" value="HOMOLOGY TO DEATH-ON-CURING PROTEIN OF PHAGE P1"/>
    <property type="match status" value="1"/>
</dbReference>
<evidence type="ECO:0000259" key="1">
    <source>
        <dbReference type="PROSITE" id="PS51459"/>
    </source>
</evidence>
<reference evidence="2 3" key="1">
    <citation type="journal article" date="2016" name="Nat. Commun.">
        <title>Thousands of microbial genomes shed light on interconnected biogeochemical processes in an aquifer system.</title>
        <authorList>
            <person name="Anantharaman K."/>
            <person name="Brown C.T."/>
            <person name="Hug L.A."/>
            <person name="Sharon I."/>
            <person name="Castelle C.J."/>
            <person name="Probst A.J."/>
            <person name="Thomas B.C."/>
            <person name="Singh A."/>
            <person name="Wilkins M.J."/>
            <person name="Karaoz U."/>
            <person name="Brodie E.L."/>
            <person name="Williams K.H."/>
            <person name="Hubbard S.S."/>
            <person name="Banfield J.F."/>
        </authorList>
    </citation>
    <scope>NUCLEOTIDE SEQUENCE [LARGE SCALE GENOMIC DNA]</scope>
</reference>
<comment type="caution">
    <text evidence="2">The sequence shown here is derived from an EMBL/GenBank/DDBJ whole genome shotgun (WGS) entry which is preliminary data.</text>
</comment>
<dbReference type="EMBL" id="MFJA01000084">
    <property type="protein sequence ID" value="OGG01644.1"/>
    <property type="molecule type" value="Genomic_DNA"/>
</dbReference>
<evidence type="ECO:0000313" key="2">
    <source>
        <dbReference type="EMBL" id="OGG01644.1"/>
    </source>
</evidence>
<dbReference type="Proteomes" id="UP000176665">
    <property type="component" value="Unassembled WGS sequence"/>
</dbReference>
<proteinExistence type="predicted"/>
<dbReference type="InterPro" id="IPR053737">
    <property type="entry name" value="Type_II_TA_Toxin"/>
</dbReference>
<feature type="domain" description="Fido" evidence="1">
    <location>
        <begin position="16"/>
        <end position="134"/>
    </location>
</feature>
<name>A0A1F5YNH0_9BACT</name>
<dbReference type="STRING" id="1798371.A2W14_07140"/>
<dbReference type="PIRSF" id="PIRSF018297">
    <property type="entry name" value="Doc"/>
    <property type="match status" value="1"/>
</dbReference>
<dbReference type="InterPro" id="IPR003812">
    <property type="entry name" value="Fido"/>
</dbReference>
<evidence type="ECO:0000313" key="3">
    <source>
        <dbReference type="Proteomes" id="UP000176665"/>
    </source>
</evidence>
<dbReference type="NCBIfam" id="TIGR01550">
    <property type="entry name" value="DOC_P1"/>
    <property type="match status" value="1"/>
</dbReference>
<accession>A0A1F5YNH0</accession>
<dbReference type="PANTHER" id="PTHR39426:SF1">
    <property type="entry name" value="HOMOLOGY TO DEATH-ON-CURING PROTEIN OF PHAGE P1"/>
    <property type="match status" value="1"/>
</dbReference>
<dbReference type="PROSITE" id="PS51459">
    <property type="entry name" value="FIDO"/>
    <property type="match status" value="1"/>
</dbReference>
<dbReference type="GO" id="GO:0016301">
    <property type="term" value="F:kinase activity"/>
    <property type="evidence" value="ECO:0007669"/>
    <property type="project" value="InterPro"/>
</dbReference>
<sequence>MKIPSKNWPKSETEYIKIEEIVAIHERMIEIGGGREGIRDFTLLHSACERPKATFSGQLLYSNIWFQAAALIQSLIRNHPFNDGNKRTGYFSTVRFLNLNGYELEAKKKQIIGFTLSIDIKKLNVEQISSWLKKQAKRSE</sequence>
<dbReference type="AlphaFoldDB" id="A0A1F5YNH0"/>
<dbReference type="Gene3D" id="1.20.120.1870">
    <property type="entry name" value="Fic/DOC protein, Fido domain"/>
    <property type="match status" value="1"/>
</dbReference>
<dbReference type="InterPro" id="IPR006440">
    <property type="entry name" value="Doc"/>
</dbReference>
<gene>
    <name evidence="2" type="ORF">A2W14_07140</name>
</gene>
<dbReference type="Pfam" id="PF02661">
    <property type="entry name" value="Fic"/>
    <property type="match status" value="1"/>
</dbReference>
<dbReference type="InterPro" id="IPR036597">
    <property type="entry name" value="Fido-like_dom_sf"/>
</dbReference>
<dbReference type="SUPFAM" id="SSF140931">
    <property type="entry name" value="Fic-like"/>
    <property type="match status" value="1"/>
</dbReference>
<protein>
    <recommendedName>
        <fullName evidence="1">Fido domain-containing protein</fullName>
    </recommendedName>
</protein>
<organism evidence="2 3">
    <name type="scientific">Candidatus Gottesmanbacteria bacterium RBG_16_37_8</name>
    <dbReference type="NCBI Taxonomy" id="1798371"/>
    <lineage>
        <taxon>Bacteria</taxon>
        <taxon>Candidatus Gottesmaniibacteriota</taxon>
    </lineage>
</organism>